<feature type="compositionally biased region" description="Basic residues" evidence="1">
    <location>
        <begin position="165"/>
        <end position="174"/>
    </location>
</feature>
<dbReference type="PANTHER" id="PTHR47721">
    <property type="entry name" value="OS01G0235100 PROTEIN"/>
    <property type="match status" value="1"/>
</dbReference>
<dbReference type="PANTHER" id="PTHR47721:SF2">
    <property type="entry name" value="OS01G0235100 PROTEIN"/>
    <property type="match status" value="1"/>
</dbReference>
<dbReference type="EMBL" id="CM027682">
    <property type="protein sequence ID" value="KAG0535737.1"/>
    <property type="molecule type" value="Genomic_DNA"/>
</dbReference>
<dbReference type="AlphaFoldDB" id="A0A921UKR8"/>
<sequence length="180" mass="19211">MAAAAASVWLQLQVPPHRLHSPPVLSLPSNHSSSHACPPVYKYKKHAAPGRGNLLLCRASGASSSSVVTKEQEGAASDPSSEEGYSEPQIYSYKDDPNFRGCKGCGRDELERGCNGEGRIQGGIAAVPGFGWWPIKAYRPCPGFVASGGRYRRQGQSMDDVASGRGKKKPSPAKKKSDNK</sequence>
<name>A0A921UKR8_SORBI</name>
<protein>
    <submittedName>
        <fullName evidence="2">Uncharacterized protein</fullName>
    </submittedName>
</protein>
<dbReference type="Proteomes" id="UP000807115">
    <property type="component" value="Chromosome 3"/>
</dbReference>
<reference evidence="2" key="2">
    <citation type="submission" date="2020-10" db="EMBL/GenBank/DDBJ databases">
        <authorList>
            <person name="Cooper E.A."/>
            <person name="Brenton Z.W."/>
            <person name="Flinn B.S."/>
            <person name="Jenkins J."/>
            <person name="Shu S."/>
            <person name="Flowers D."/>
            <person name="Luo F."/>
            <person name="Wang Y."/>
            <person name="Xia P."/>
            <person name="Barry K."/>
            <person name="Daum C."/>
            <person name="Lipzen A."/>
            <person name="Yoshinaga Y."/>
            <person name="Schmutz J."/>
            <person name="Saski C."/>
            <person name="Vermerris W."/>
            <person name="Kresovich S."/>
        </authorList>
    </citation>
    <scope>NUCLEOTIDE SEQUENCE</scope>
</reference>
<evidence type="ECO:0000313" key="2">
    <source>
        <dbReference type="EMBL" id="KAG0535737.1"/>
    </source>
</evidence>
<organism evidence="2 3">
    <name type="scientific">Sorghum bicolor</name>
    <name type="common">Sorghum</name>
    <name type="synonym">Sorghum vulgare</name>
    <dbReference type="NCBI Taxonomy" id="4558"/>
    <lineage>
        <taxon>Eukaryota</taxon>
        <taxon>Viridiplantae</taxon>
        <taxon>Streptophyta</taxon>
        <taxon>Embryophyta</taxon>
        <taxon>Tracheophyta</taxon>
        <taxon>Spermatophyta</taxon>
        <taxon>Magnoliopsida</taxon>
        <taxon>Liliopsida</taxon>
        <taxon>Poales</taxon>
        <taxon>Poaceae</taxon>
        <taxon>PACMAD clade</taxon>
        <taxon>Panicoideae</taxon>
        <taxon>Andropogonodae</taxon>
        <taxon>Andropogoneae</taxon>
        <taxon>Sorghinae</taxon>
        <taxon>Sorghum</taxon>
    </lineage>
</organism>
<feature type="region of interest" description="Disordered" evidence="1">
    <location>
        <begin position="147"/>
        <end position="180"/>
    </location>
</feature>
<gene>
    <name evidence="2" type="ORF">BDA96_03G005000</name>
</gene>
<evidence type="ECO:0000313" key="3">
    <source>
        <dbReference type="Proteomes" id="UP000807115"/>
    </source>
</evidence>
<accession>A0A921UKR8</accession>
<feature type="region of interest" description="Disordered" evidence="1">
    <location>
        <begin position="67"/>
        <end position="93"/>
    </location>
</feature>
<dbReference type="OrthoDB" id="421474at2759"/>
<comment type="caution">
    <text evidence="2">The sequence shown here is derived from an EMBL/GenBank/DDBJ whole genome shotgun (WGS) entry which is preliminary data.</text>
</comment>
<proteinExistence type="predicted"/>
<evidence type="ECO:0000256" key="1">
    <source>
        <dbReference type="SAM" id="MobiDB-lite"/>
    </source>
</evidence>
<reference evidence="2" key="1">
    <citation type="journal article" date="2019" name="BMC Genomics">
        <title>A new reference genome for Sorghum bicolor reveals high levels of sequence similarity between sweet and grain genotypes: implications for the genetics of sugar metabolism.</title>
        <authorList>
            <person name="Cooper E.A."/>
            <person name="Brenton Z.W."/>
            <person name="Flinn B.S."/>
            <person name="Jenkins J."/>
            <person name="Shu S."/>
            <person name="Flowers D."/>
            <person name="Luo F."/>
            <person name="Wang Y."/>
            <person name="Xia P."/>
            <person name="Barry K."/>
            <person name="Daum C."/>
            <person name="Lipzen A."/>
            <person name="Yoshinaga Y."/>
            <person name="Schmutz J."/>
            <person name="Saski C."/>
            <person name="Vermerris W."/>
            <person name="Kresovich S."/>
        </authorList>
    </citation>
    <scope>NUCLEOTIDE SEQUENCE</scope>
</reference>